<feature type="compositionally biased region" description="Polar residues" evidence="7">
    <location>
        <begin position="10"/>
        <end position="20"/>
    </location>
</feature>
<dbReference type="SUPFAM" id="SSF47384">
    <property type="entry name" value="Homodimeric domain of signal transducing histidine kinase"/>
    <property type="match status" value="1"/>
</dbReference>
<dbReference type="GO" id="GO:0000155">
    <property type="term" value="F:phosphorelay sensor kinase activity"/>
    <property type="evidence" value="ECO:0007669"/>
    <property type="project" value="InterPro"/>
</dbReference>
<dbReference type="InterPro" id="IPR029016">
    <property type="entry name" value="GAF-like_dom_sf"/>
</dbReference>
<dbReference type="Gene3D" id="3.40.50.2300">
    <property type="match status" value="1"/>
</dbReference>
<dbReference type="SUPFAM" id="SSF55874">
    <property type="entry name" value="ATPase domain of HSP90 chaperone/DNA topoisomerase II/histidine kinase"/>
    <property type="match status" value="1"/>
</dbReference>
<dbReference type="Gene3D" id="1.10.287.130">
    <property type="match status" value="1"/>
</dbReference>
<dbReference type="CDD" id="cd17546">
    <property type="entry name" value="REC_hyHK_CKI1_RcsC-like"/>
    <property type="match status" value="1"/>
</dbReference>
<dbReference type="Pfam" id="PF02518">
    <property type="entry name" value="HATPase_c"/>
    <property type="match status" value="1"/>
</dbReference>
<comment type="catalytic activity">
    <reaction evidence="1">
        <text>ATP + protein L-histidine = ADP + protein N-phospho-L-histidine.</text>
        <dbReference type="EC" id="2.7.13.3"/>
    </reaction>
</comment>
<dbReference type="AlphaFoldDB" id="A0A0D2AHU6"/>
<gene>
    <name evidence="10" type="ORF">PV09_03307</name>
</gene>
<feature type="modified residue" description="4-aspartylphosphate" evidence="6">
    <location>
        <position position="1029"/>
    </location>
</feature>
<dbReference type="PROSITE" id="PS50109">
    <property type="entry name" value="HIS_KIN"/>
    <property type="match status" value="1"/>
</dbReference>
<dbReference type="GO" id="GO:0005886">
    <property type="term" value="C:plasma membrane"/>
    <property type="evidence" value="ECO:0007669"/>
    <property type="project" value="TreeGrafter"/>
</dbReference>
<feature type="domain" description="Response regulatory" evidence="9">
    <location>
        <begin position="976"/>
        <end position="1099"/>
    </location>
</feature>
<evidence type="ECO:0000256" key="1">
    <source>
        <dbReference type="ARBA" id="ARBA00000085"/>
    </source>
</evidence>
<evidence type="ECO:0000256" key="4">
    <source>
        <dbReference type="ARBA" id="ARBA00022679"/>
    </source>
</evidence>
<dbReference type="Gene3D" id="3.30.450.40">
    <property type="match status" value="1"/>
</dbReference>
<dbReference type="GeneID" id="27311280"/>
<name>A0A0D2AHU6_9PEZI</name>
<dbReference type="SMART" id="SM00448">
    <property type="entry name" value="REC"/>
    <property type="match status" value="1"/>
</dbReference>
<dbReference type="OrthoDB" id="10249433at2759"/>
<dbReference type="InterPro" id="IPR003594">
    <property type="entry name" value="HATPase_dom"/>
</dbReference>
<evidence type="ECO:0000259" key="9">
    <source>
        <dbReference type="PROSITE" id="PS50110"/>
    </source>
</evidence>
<dbReference type="SMART" id="SM00387">
    <property type="entry name" value="HATPase_c"/>
    <property type="match status" value="1"/>
</dbReference>
<dbReference type="GO" id="GO:0009927">
    <property type="term" value="F:histidine phosphotransfer kinase activity"/>
    <property type="evidence" value="ECO:0007669"/>
    <property type="project" value="TreeGrafter"/>
</dbReference>
<dbReference type="Proteomes" id="UP000053259">
    <property type="component" value="Unassembled WGS sequence"/>
</dbReference>
<feature type="region of interest" description="Disordered" evidence="7">
    <location>
        <begin position="1"/>
        <end position="23"/>
    </location>
</feature>
<dbReference type="InterPro" id="IPR003661">
    <property type="entry name" value="HisK_dim/P_dom"/>
</dbReference>
<dbReference type="Pfam" id="PF00512">
    <property type="entry name" value="HisKA"/>
    <property type="match status" value="1"/>
</dbReference>
<evidence type="ECO:0000256" key="7">
    <source>
        <dbReference type="SAM" id="MobiDB-lite"/>
    </source>
</evidence>
<dbReference type="CDD" id="cd00082">
    <property type="entry name" value="HisKA"/>
    <property type="match status" value="1"/>
</dbReference>
<dbReference type="PROSITE" id="PS50110">
    <property type="entry name" value="RESPONSE_REGULATORY"/>
    <property type="match status" value="1"/>
</dbReference>
<keyword evidence="11" id="KW-1185">Reference proteome</keyword>
<dbReference type="SUPFAM" id="SSF55781">
    <property type="entry name" value="GAF domain-like"/>
    <property type="match status" value="1"/>
</dbReference>
<dbReference type="InParanoid" id="A0A0D2AHU6"/>
<feature type="domain" description="Histidine kinase" evidence="8">
    <location>
        <begin position="538"/>
        <end position="785"/>
    </location>
</feature>
<dbReference type="PANTHER" id="PTHR43047:SF72">
    <property type="entry name" value="OSMOSENSING HISTIDINE PROTEIN KINASE SLN1"/>
    <property type="match status" value="1"/>
</dbReference>
<dbReference type="PANTHER" id="PTHR43047">
    <property type="entry name" value="TWO-COMPONENT HISTIDINE PROTEIN KINASE"/>
    <property type="match status" value="1"/>
</dbReference>
<dbReference type="VEuPathDB" id="FungiDB:PV09_03307"/>
<evidence type="ECO:0000256" key="6">
    <source>
        <dbReference type="PROSITE-ProRule" id="PRU00169"/>
    </source>
</evidence>
<evidence type="ECO:0000313" key="10">
    <source>
        <dbReference type="EMBL" id="KIW06145.1"/>
    </source>
</evidence>
<dbReference type="InterPro" id="IPR036890">
    <property type="entry name" value="HATPase_C_sf"/>
</dbReference>
<dbReference type="InterPro" id="IPR005467">
    <property type="entry name" value="His_kinase_dom"/>
</dbReference>
<dbReference type="EMBL" id="KN847536">
    <property type="protein sequence ID" value="KIW06145.1"/>
    <property type="molecule type" value="Genomic_DNA"/>
</dbReference>
<dbReference type="Pfam" id="PF00072">
    <property type="entry name" value="Response_reg"/>
    <property type="match status" value="1"/>
</dbReference>
<dbReference type="Gene3D" id="3.30.565.10">
    <property type="entry name" value="Histidine kinase-like ATPase, C-terminal domain"/>
    <property type="match status" value="1"/>
</dbReference>
<dbReference type="STRING" id="253628.A0A0D2AHU6"/>
<dbReference type="SUPFAM" id="SSF52172">
    <property type="entry name" value="CheY-like"/>
    <property type="match status" value="1"/>
</dbReference>
<dbReference type="RefSeq" id="XP_016216014.1">
    <property type="nucleotide sequence ID" value="XM_016356491.1"/>
</dbReference>
<keyword evidence="3 6" id="KW-0597">Phosphoprotein</keyword>
<keyword evidence="4" id="KW-0808">Transferase</keyword>
<dbReference type="InterPro" id="IPR011006">
    <property type="entry name" value="CheY-like_superfamily"/>
</dbReference>
<dbReference type="InterPro" id="IPR004358">
    <property type="entry name" value="Sig_transdc_His_kin-like_C"/>
</dbReference>
<dbReference type="SMART" id="SM00388">
    <property type="entry name" value="HisKA"/>
    <property type="match status" value="1"/>
</dbReference>
<proteinExistence type="predicted"/>
<organism evidence="10 11">
    <name type="scientific">Verruconis gallopava</name>
    <dbReference type="NCBI Taxonomy" id="253628"/>
    <lineage>
        <taxon>Eukaryota</taxon>
        <taxon>Fungi</taxon>
        <taxon>Dikarya</taxon>
        <taxon>Ascomycota</taxon>
        <taxon>Pezizomycotina</taxon>
        <taxon>Dothideomycetes</taxon>
        <taxon>Pleosporomycetidae</taxon>
        <taxon>Venturiales</taxon>
        <taxon>Sympoventuriaceae</taxon>
        <taxon>Verruconis</taxon>
    </lineage>
</organism>
<dbReference type="EC" id="2.7.13.3" evidence="2"/>
<dbReference type="FunFam" id="1.10.287.130:FF:000023">
    <property type="entry name" value="Sensor histidine kinase/response regulator, putative"/>
    <property type="match status" value="1"/>
</dbReference>
<dbReference type="PRINTS" id="PR00344">
    <property type="entry name" value="BCTRLSENSOR"/>
</dbReference>
<reference evidence="10 11" key="1">
    <citation type="submission" date="2015-01" db="EMBL/GenBank/DDBJ databases">
        <title>The Genome Sequence of Ochroconis gallopava CBS43764.</title>
        <authorList>
            <consortium name="The Broad Institute Genomics Platform"/>
            <person name="Cuomo C."/>
            <person name="de Hoog S."/>
            <person name="Gorbushina A."/>
            <person name="Stielow B."/>
            <person name="Teixiera M."/>
            <person name="Abouelleil A."/>
            <person name="Chapman S.B."/>
            <person name="Priest M."/>
            <person name="Young S.K."/>
            <person name="Wortman J."/>
            <person name="Nusbaum C."/>
            <person name="Birren B."/>
        </authorList>
    </citation>
    <scope>NUCLEOTIDE SEQUENCE [LARGE SCALE GENOMIC DNA]</scope>
    <source>
        <strain evidence="10 11">CBS 43764</strain>
    </source>
</reference>
<sequence>MDEGSDAQREQSNGSANLEASLSLAERTRQREIQSYLSAASITTDLARLDDIQRGVAPKPSSDRSLTSLVQLAAFRLDAERSFLSLIDGTTHFIVAEATKQTSLSNAAGQNDLFLGAMCMDKDWGICPKAMDFFCDTKSELRCSDPNIIANKTCYIIVDLRADPNLCERPYVKNWPYITSYLEVPIISSSGHVIGGLSVVDNKLRQFDDDSVNNLTEIGRIIMSHLEHVRIKKYQERSVQLIKGLDQFIKEESSTSFRKPNACLHQKEDPAKMKYATQPSSITESESAASSLLSKTERMNLTESDPSEIPITSENQIQTNVFSREIRTLFVRSASLIRESLMMDGMIFVDASPPYMNSPLRDHATLLNIQFPDEHVSKKPEDVEASPVFAVSLAHGHSADIAIPRVLVDRLADRFPRGQIFLADQYGVLGRSTVSEASSGNVTPTLNSGTDKEEDTSVDVQALFTHLPRATSAIFLPMWHFQKERWCAAGIGWTCDSTYSFESCDTTYLSAFGDSIMNEVMRYEALAVSNAKSDFISSISHEMRSPLHGILATTELLSDTVVSSEERSMLAMIRSCGTTLLDTMNHLLEFAKINNLSQSKSRKGEGEVGILKKADLSRLVEDVVESVSAGYAFEMTPHRHDVLRDGIASTPAVENGPELPVLVTLDIQPSNRWQMTLDVGAWKRIVMNLVGNALKYTPGGYINVALSACQDTIRLSVQDTGVGIGDEYLKYRLFTPFAQENSFSSGTGLGLAIVKQIVRNLEGSLDVQSQVGVGTLVSVTVPFPLSTTHSPPCTNQTFGQLHGNELCLIRPPNLLHLDLDPKRCAYTKRLEESVERIAKSWLGMKVTRTTTVEGTSADVFVIDGSLEYSLESVSPLVLGKKPVVVITSSRSRYRLLGSAVTYVRTPLGPRQLAAAITRAMESAKEETQGEPINPEVARLSPEAMQRLQPTKSSETSANDSNYSFAAARDICASGHHVLIVDDNAINVKILTKLFDNLGHAYTTAMNGLEAVEAYTRGVTERPFSIVFMDVSMPVMNGFDATRGIRQYEQTNGIPPVRIVALTGLGDEGSEAKAFACGMDEFWTKPVKLGEIKKLLADNTRYENFQG</sequence>
<evidence type="ECO:0000256" key="5">
    <source>
        <dbReference type="ARBA" id="ARBA00022777"/>
    </source>
</evidence>
<dbReference type="HOGENOM" id="CLU_002763_0_1_1"/>
<evidence type="ECO:0000259" key="8">
    <source>
        <dbReference type="PROSITE" id="PS50109"/>
    </source>
</evidence>
<dbReference type="InterPro" id="IPR036097">
    <property type="entry name" value="HisK_dim/P_sf"/>
</dbReference>
<accession>A0A0D2AHU6</accession>
<evidence type="ECO:0000256" key="2">
    <source>
        <dbReference type="ARBA" id="ARBA00012438"/>
    </source>
</evidence>
<keyword evidence="5" id="KW-0418">Kinase</keyword>
<evidence type="ECO:0000256" key="3">
    <source>
        <dbReference type="ARBA" id="ARBA00022553"/>
    </source>
</evidence>
<protein>
    <recommendedName>
        <fullName evidence="2">histidine kinase</fullName>
        <ecNumber evidence="2">2.7.13.3</ecNumber>
    </recommendedName>
</protein>
<evidence type="ECO:0000313" key="11">
    <source>
        <dbReference type="Proteomes" id="UP000053259"/>
    </source>
</evidence>
<dbReference type="InterPro" id="IPR001789">
    <property type="entry name" value="Sig_transdc_resp-reg_receiver"/>
</dbReference>